<gene>
    <name evidence="2" type="ORF">DPX16_0893</name>
</gene>
<accession>A0A3N0XTK5</accession>
<feature type="region of interest" description="Disordered" evidence="1">
    <location>
        <begin position="149"/>
        <end position="183"/>
    </location>
</feature>
<organism evidence="2 3">
    <name type="scientific">Anabarilius grahami</name>
    <name type="common">Kanglang fish</name>
    <name type="synonym">Barilius grahami</name>
    <dbReference type="NCBI Taxonomy" id="495550"/>
    <lineage>
        <taxon>Eukaryota</taxon>
        <taxon>Metazoa</taxon>
        <taxon>Chordata</taxon>
        <taxon>Craniata</taxon>
        <taxon>Vertebrata</taxon>
        <taxon>Euteleostomi</taxon>
        <taxon>Actinopterygii</taxon>
        <taxon>Neopterygii</taxon>
        <taxon>Teleostei</taxon>
        <taxon>Ostariophysi</taxon>
        <taxon>Cypriniformes</taxon>
        <taxon>Xenocyprididae</taxon>
        <taxon>Xenocypridinae</taxon>
        <taxon>Xenocypridinae incertae sedis</taxon>
        <taxon>Anabarilius</taxon>
    </lineage>
</organism>
<evidence type="ECO:0000313" key="3">
    <source>
        <dbReference type="Proteomes" id="UP000281406"/>
    </source>
</evidence>
<evidence type="ECO:0000256" key="1">
    <source>
        <dbReference type="SAM" id="MobiDB-lite"/>
    </source>
</evidence>
<name>A0A3N0XTK5_ANAGA</name>
<dbReference type="Proteomes" id="UP000281406">
    <property type="component" value="Unassembled WGS sequence"/>
</dbReference>
<keyword evidence="3" id="KW-1185">Reference proteome</keyword>
<proteinExistence type="predicted"/>
<protein>
    <submittedName>
        <fullName evidence="2">Uncharacterized protein</fullName>
    </submittedName>
</protein>
<sequence length="183" mass="20670">MVKVLAIGIIKESSRSQSTTVNMEKRPSDVWWARFEARHPELTSRTADSLDRVHAATPKAIEGFFKLYEALYVKHLSSKTFTPLLSQPKTSRLASFLVQGYCGHNPVLPSTDGSDATPSITPVTPLAIPLPARVITSDQYLNLLVEKESEEKEKVEKKRKHKEEMAKKKEEKRQAQEAKKQLL</sequence>
<dbReference type="OrthoDB" id="4327074at2759"/>
<reference evidence="2 3" key="1">
    <citation type="submission" date="2018-10" db="EMBL/GenBank/DDBJ databases">
        <title>Genome assembly for a Yunnan-Guizhou Plateau 3E fish, Anabarilius grahami (Regan), and its evolutionary and genetic applications.</title>
        <authorList>
            <person name="Jiang W."/>
        </authorList>
    </citation>
    <scope>NUCLEOTIDE SEQUENCE [LARGE SCALE GENOMIC DNA]</scope>
    <source>
        <strain evidence="2">AG-KIZ</strain>
        <tissue evidence="2">Muscle</tissue>
    </source>
</reference>
<dbReference type="AlphaFoldDB" id="A0A3N0XTK5"/>
<evidence type="ECO:0000313" key="2">
    <source>
        <dbReference type="EMBL" id="ROJ36676.1"/>
    </source>
</evidence>
<comment type="caution">
    <text evidence="2">The sequence shown here is derived from an EMBL/GenBank/DDBJ whole genome shotgun (WGS) entry which is preliminary data.</text>
</comment>
<dbReference type="EMBL" id="RJVU01061403">
    <property type="protein sequence ID" value="ROJ36676.1"/>
    <property type="molecule type" value="Genomic_DNA"/>
</dbReference>